<sequence>MGKRRLDASGEIAKPRRSARFAPQTEVTTPKQTTGKMPATKGTTTKRTTTKPPESSASEQAPKAGKPDEPEPQVPLDRSGVPLVPPSRNYAHPLSWTCPLSLAHSGEWKEKSDHVYENVIADPFVYIEGGEGSITDPSGMAPPAFGKGLYELWQRLAKVDPARAREWRMTTTQLLNQVNPKHTNDWRVAYRTREAQESLARRFASGMLAECKALHVLLREESDPAITSQRHEDLVNIYREAIELSVYLGTVESDFEFHLDVRRCGPYLHCKRRLKKQGRPEQELPDDGPIPVLIFDPLVVGCSKVDRLNVHVNESDREEYRLIHQDELGADLEDELEKAIPRIDEGDTIFGAAVHGVRMVFSKDGPQPCSCGGHFACMGHTPE</sequence>
<feature type="region of interest" description="Disordered" evidence="1">
    <location>
        <begin position="1"/>
        <end position="85"/>
    </location>
</feature>
<evidence type="ECO:0000313" key="2">
    <source>
        <dbReference type="EMBL" id="PYI09559.1"/>
    </source>
</evidence>
<evidence type="ECO:0000313" key="3">
    <source>
        <dbReference type="Proteomes" id="UP000248423"/>
    </source>
</evidence>
<organism evidence="2 3">
    <name type="scientific">Aspergillus sclerotiicarbonarius (strain CBS 121057 / IBT 28362)</name>
    <dbReference type="NCBI Taxonomy" id="1448318"/>
    <lineage>
        <taxon>Eukaryota</taxon>
        <taxon>Fungi</taxon>
        <taxon>Dikarya</taxon>
        <taxon>Ascomycota</taxon>
        <taxon>Pezizomycotina</taxon>
        <taxon>Eurotiomycetes</taxon>
        <taxon>Eurotiomycetidae</taxon>
        <taxon>Eurotiales</taxon>
        <taxon>Aspergillaceae</taxon>
        <taxon>Aspergillus</taxon>
        <taxon>Aspergillus subgen. Circumdati</taxon>
    </lineage>
</organism>
<name>A0A319F2J1_ASPSB</name>
<keyword evidence="3" id="KW-1185">Reference proteome</keyword>
<feature type="compositionally biased region" description="Polar residues" evidence="1">
    <location>
        <begin position="25"/>
        <end position="35"/>
    </location>
</feature>
<dbReference type="Proteomes" id="UP000248423">
    <property type="component" value="Unassembled WGS sequence"/>
</dbReference>
<dbReference type="OrthoDB" id="4343461at2759"/>
<gene>
    <name evidence="2" type="ORF">BO78DRAFT_437299</name>
</gene>
<protein>
    <submittedName>
        <fullName evidence="2">Uncharacterized protein</fullName>
    </submittedName>
</protein>
<accession>A0A319F2J1</accession>
<reference evidence="2 3" key="1">
    <citation type="submission" date="2018-02" db="EMBL/GenBank/DDBJ databases">
        <title>The genomes of Aspergillus section Nigri reveals drivers in fungal speciation.</title>
        <authorList>
            <consortium name="DOE Joint Genome Institute"/>
            <person name="Vesth T.C."/>
            <person name="Nybo J."/>
            <person name="Theobald S."/>
            <person name="Brandl J."/>
            <person name="Frisvad J.C."/>
            <person name="Nielsen K.F."/>
            <person name="Lyhne E.K."/>
            <person name="Kogle M.E."/>
            <person name="Kuo A."/>
            <person name="Riley R."/>
            <person name="Clum A."/>
            <person name="Nolan M."/>
            <person name="Lipzen A."/>
            <person name="Salamov A."/>
            <person name="Henrissat B."/>
            <person name="Wiebenga A."/>
            <person name="De vries R.P."/>
            <person name="Grigoriev I.V."/>
            <person name="Mortensen U.H."/>
            <person name="Andersen M.R."/>
            <person name="Baker S.E."/>
        </authorList>
    </citation>
    <scope>NUCLEOTIDE SEQUENCE [LARGE SCALE GENOMIC DNA]</scope>
    <source>
        <strain evidence="2 3">CBS 121057</strain>
    </source>
</reference>
<dbReference type="VEuPathDB" id="FungiDB:BO78DRAFT_437299"/>
<feature type="compositionally biased region" description="Low complexity" evidence="1">
    <location>
        <begin position="40"/>
        <end position="51"/>
    </location>
</feature>
<evidence type="ECO:0000256" key="1">
    <source>
        <dbReference type="SAM" id="MobiDB-lite"/>
    </source>
</evidence>
<proteinExistence type="predicted"/>
<dbReference type="EMBL" id="KZ826326">
    <property type="protein sequence ID" value="PYI09559.1"/>
    <property type="molecule type" value="Genomic_DNA"/>
</dbReference>
<dbReference type="AlphaFoldDB" id="A0A319F2J1"/>